<keyword evidence="5" id="KW-0067">ATP-binding</keyword>
<dbReference type="CDD" id="cd18580">
    <property type="entry name" value="ABC_6TM_ABCC_D2"/>
    <property type="match status" value="1"/>
</dbReference>
<dbReference type="GO" id="GO:0016887">
    <property type="term" value="F:ATP hydrolysis activity"/>
    <property type="evidence" value="ECO:0007669"/>
    <property type="project" value="InterPro"/>
</dbReference>
<keyword evidence="7 9" id="KW-0472">Membrane</keyword>
<dbReference type="SUPFAM" id="SSF52540">
    <property type="entry name" value="P-loop containing nucleoside triphosphate hydrolases"/>
    <property type="match status" value="2"/>
</dbReference>
<dbReference type="InterPro" id="IPR050173">
    <property type="entry name" value="ABC_transporter_C-like"/>
</dbReference>
<dbReference type="CDD" id="cd03244">
    <property type="entry name" value="ABCC_MRP_domain2"/>
    <property type="match status" value="1"/>
</dbReference>
<evidence type="ECO:0000259" key="10">
    <source>
        <dbReference type="PROSITE" id="PS50893"/>
    </source>
</evidence>
<dbReference type="Proteomes" id="UP000054350">
    <property type="component" value="Unassembled WGS sequence"/>
</dbReference>
<dbReference type="InterPro" id="IPR036640">
    <property type="entry name" value="ABC1_TM_sf"/>
</dbReference>
<feature type="region of interest" description="Disordered" evidence="8">
    <location>
        <begin position="1385"/>
        <end position="1426"/>
    </location>
</feature>
<evidence type="ECO:0000256" key="9">
    <source>
        <dbReference type="SAM" id="Phobius"/>
    </source>
</evidence>
<feature type="domain" description="ABC transmembrane type-1" evidence="11">
    <location>
        <begin position="810"/>
        <end position="1099"/>
    </location>
</feature>
<feature type="domain" description="ABC transmembrane type-1" evidence="11">
    <location>
        <begin position="137"/>
        <end position="395"/>
    </location>
</feature>
<keyword evidence="6 9" id="KW-1133">Transmembrane helix</keyword>
<comment type="subcellular location">
    <subcellularLocation>
        <location evidence="1">Membrane</location>
        <topology evidence="1">Multi-pass membrane protein</topology>
    </subcellularLocation>
</comment>
<reference evidence="12 13" key="1">
    <citation type="submission" date="2009-11" db="EMBL/GenBank/DDBJ databases">
        <title>Annotation of Allomyces macrogynus ATCC 38327.</title>
        <authorList>
            <consortium name="The Broad Institute Genome Sequencing Platform"/>
            <person name="Russ C."/>
            <person name="Cuomo C."/>
            <person name="Burger G."/>
            <person name="Gray M.W."/>
            <person name="Holland P.W.H."/>
            <person name="King N."/>
            <person name="Lang F.B.F."/>
            <person name="Roger A.J."/>
            <person name="Ruiz-Trillo I."/>
            <person name="Young S.K."/>
            <person name="Zeng Q."/>
            <person name="Gargeya S."/>
            <person name="Fitzgerald M."/>
            <person name="Haas B."/>
            <person name="Abouelleil A."/>
            <person name="Alvarado L."/>
            <person name="Arachchi H.M."/>
            <person name="Berlin A."/>
            <person name="Chapman S.B."/>
            <person name="Gearin G."/>
            <person name="Goldberg J."/>
            <person name="Griggs A."/>
            <person name="Gujja S."/>
            <person name="Hansen M."/>
            <person name="Heiman D."/>
            <person name="Howarth C."/>
            <person name="Larimer J."/>
            <person name="Lui A."/>
            <person name="MacDonald P.J.P."/>
            <person name="McCowen C."/>
            <person name="Montmayeur A."/>
            <person name="Murphy C."/>
            <person name="Neiman D."/>
            <person name="Pearson M."/>
            <person name="Priest M."/>
            <person name="Roberts A."/>
            <person name="Saif S."/>
            <person name="Shea T."/>
            <person name="Sisk P."/>
            <person name="Stolte C."/>
            <person name="Sykes S."/>
            <person name="Wortman J."/>
            <person name="Nusbaum C."/>
            <person name="Birren B."/>
        </authorList>
    </citation>
    <scope>NUCLEOTIDE SEQUENCE [LARGE SCALE GENOMIC DNA]</scope>
    <source>
        <strain evidence="12 13">ATCC 38327</strain>
    </source>
</reference>
<feature type="transmembrane region" description="Helical" evidence="9">
    <location>
        <begin position="846"/>
        <end position="869"/>
    </location>
</feature>
<feature type="transmembrane region" description="Helical" evidence="9">
    <location>
        <begin position="1066"/>
        <end position="1087"/>
    </location>
</feature>
<feature type="transmembrane region" description="Helical" evidence="9">
    <location>
        <begin position="336"/>
        <end position="357"/>
    </location>
</feature>
<accession>A0A0L0S795</accession>
<dbReference type="InterPro" id="IPR003439">
    <property type="entry name" value="ABC_transporter-like_ATP-bd"/>
</dbReference>
<keyword evidence="3 9" id="KW-0812">Transmembrane</keyword>
<dbReference type="SUPFAM" id="SSF90123">
    <property type="entry name" value="ABC transporter transmembrane region"/>
    <property type="match status" value="2"/>
</dbReference>
<dbReference type="Gene3D" id="3.40.50.300">
    <property type="entry name" value="P-loop containing nucleotide triphosphate hydrolases"/>
    <property type="match status" value="2"/>
</dbReference>
<dbReference type="eggNOG" id="KOG0054">
    <property type="taxonomic scope" value="Eukaryota"/>
</dbReference>
<evidence type="ECO:0008006" key="14">
    <source>
        <dbReference type="Google" id="ProtNLM"/>
    </source>
</evidence>
<feature type="transmembrane region" description="Helical" evidence="9">
    <location>
        <begin position="933"/>
        <end position="966"/>
    </location>
</feature>
<proteinExistence type="predicted"/>
<dbReference type="GO" id="GO:0140359">
    <property type="term" value="F:ABC-type transporter activity"/>
    <property type="evidence" value="ECO:0007669"/>
    <property type="project" value="InterPro"/>
</dbReference>
<feature type="transmembrane region" description="Helical" evidence="9">
    <location>
        <begin position="1033"/>
        <end position="1054"/>
    </location>
</feature>
<evidence type="ECO:0000256" key="6">
    <source>
        <dbReference type="ARBA" id="ARBA00022989"/>
    </source>
</evidence>
<feature type="region of interest" description="Disordered" evidence="8">
    <location>
        <begin position="760"/>
        <end position="781"/>
    </location>
</feature>
<feature type="compositionally biased region" description="Acidic residues" evidence="8">
    <location>
        <begin position="761"/>
        <end position="773"/>
    </location>
</feature>
<dbReference type="OrthoDB" id="6500128at2759"/>
<feature type="transmembrane region" description="Helical" evidence="9">
    <location>
        <begin position="230"/>
        <end position="249"/>
    </location>
</feature>
<keyword evidence="2" id="KW-0813">Transport</keyword>
<protein>
    <recommendedName>
        <fullName evidence="14">P-loop containing nucleoside triphosphate hydrolase protein</fullName>
    </recommendedName>
</protein>
<name>A0A0L0S795_ALLM3</name>
<dbReference type="PANTHER" id="PTHR24223">
    <property type="entry name" value="ATP-BINDING CASSETTE SUB-FAMILY C"/>
    <property type="match status" value="1"/>
</dbReference>
<dbReference type="Gene3D" id="1.20.1560.10">
    <property type="entry name" value="ABC transporter type 1, transmembrane domain"/>
    <property type="match status" value="2"/>
</dbReference>
<dbReference type="InterPro" id="IPR011527">
    <property type="entry name" value="ABC1_TM_dom"/>
</dbReference>
<dbReference type="GO" id="GO:0016020">
    <property type="term" value="C:membrane"/>
    <property type="evidence" value="ECO:0007669"/>
    <property type="project" value="UniProtKB-SubCell"/>
</dbReference>
<feature type="compositionally biased region" description="Basic and acidic residues" evidence="8">
    <location>
        <begin position="1385"/>
        <end position="1398"/>
    </location>
</feature>
<feature type="transmembrane region" description="Helical" evidence="9">
    <location>
        <begin position="117"/>
        <end position="138"/>
    </location>
</feature>
<dbReference type="FunFam" id="3.40.50.300:FF:000997">
    <property type="entry name" value="Multidrug resistance-associated protein 1"/>
    <property type="match status" value="1"/>
</dbReference>
<dbReference type="InterPro" id="IPR044726">
    <property type="entry name" value="ABCC_6TM_D2"/>
</dbReference>
<evidence type="ECO:0000256" key="4">
    <source>
        <dbReference type="ARBA" id="ARBA00022741"/>
    </source>
</evidence>
<dbReference type="InterPro" id="IPR003593">
    <property type="entry name" value="AAA+_ATPase"/>
</dbReference>
<dbReference type="SMART" id="SM00382">
    <property type="entry name" value="AAA"/>
    <property type="match status" value="2"/>
</dbReference>
<evidence type="ECO:0000256" key="3">
    <source>
        <dbReference type="ARBA" id="ARBA00022692"/>
    </source>
</evidence>
<dbReference type="PANTHER" id="PTHR24223:SF447">
    <property type="entry name" value="MULTIDRUG RESISTANCE-ASSOCIATED PROTEIN 5"/>
    <property type="match status" value="1"/>
</dbReference>
<dbReference type="STRING" id="578462.A0A0L0S795"/>
<dbReference type="Pfam" id="PF00005">
    <property type="entry name" value="ABC_tran"/>
    <property type="match status" value="2"/>
</dbReference>
<feature type="transmembrane region" description="Helical" evidence="9">
    <location>
        <begin position="158"/>
        <end position="178"/>
    </location>
</feature>
<reference evidence="13" key="2">
    <citation type="submission" date="2009-11" db="EMBL/GenBank/DDBJ databases">
        <title>The Genome Sequence of Allomyces macrogynus strain ATCC 38327.</title>
        <authorList>
            <consortium name="The Broad Institute Genome Sequencing Platform"/>
            <person name="Russ C."/>
            <person name="Cuomo C."/>
            <person name="Shea T."/>
            <person name="Young S.K."/>
            <person name="Zeng Q."/>
            <person name="Koehrsen M."/>
            <person name="Haas B."/>
            <person name="Borodovsky M."/>
            <person name="Guigo R."/>
            <person name="Alvarado L."/>
            <person name="Berlin A."/>
            <person name="Borenstein D."/>
            <person name="Chen Z."/>
            <person name="Engels R."/>
            <person name="Freedman E."/>
            <person name="Gellesch M."/>
            <person name="Goldberg J."/>
            <person name="Griggs A."/>
            <person name="Gujja S."/>
            <person name="Heiman D."/>
            <person name="Hepburn T."/>
            <person name="Howarth C."/>
            <person name="Jen D."/>
            <person name="Larson L."/>
            <person name="Lewis B."/>
            <person name="Mehta T."/>
            <person name="Park D."/>
            <person name="Pearson M."/>
            <person name="Roberts A."/>
            <person name="Saif S."/>
            <person name="Shenoy N."/>
            <person name="Sisk P."/>
            <person name="Stolte C."/>
            <person name="Sykes S."/>
            <person name="Walk T."/>
            <person name="White J."/>
            <person name="Yandava C."/>
            <person name="Burger G."/>
            <person name="Gray M.W."/>
            <person name="Holland P.W.H."/>
            <person name="King N."/>
            <person name="Lang F.B.F."/>
            <person name="Roger A.J."/>
            <person name="Ruiz-Trillo I."/>
            <person name="Lander E."/>
            <person name="Nusbaum C."/>
        </authorList>
    </citation>
    <scope>NUCLEOTIDE SEQUENCE [LARGE SCALE GENOMIC DNA]</scope>
    <source>
        <strain evidence="13">ATCC 38327</strain>
    </source>
</reference>
<evidence type="ECO:0000256" key="7">
    <source>
        <dbReference type="ARBA" id="ARBA00023136"/>
    </source>
</evidence>
<dbReference type="PROSITE" id="PS50893">
    <property type="entry name" value="ABC_TRANSPORTER_2"/>
    <property type="match status" value="2"/>
</dbReference>
<dbReference type="InterPro" id="IPR027417">
    <property type="entry name" value="P-loop_NTPase"/>
</dbReference>
<feature type="domain" description="ABC transporter" evidence="10">
    <location>
        <begin position="1133"/>
        <end position="1367"/>
    </location>
</feature>
<dbReference type="FunFam" id="3.40.50.300:FF:000163">
    <property type="entry name" value="Multidrug resistance-associated protein member 4"/>
    <property type="match status" value="1"/>
</dbReference>
<dbReference type="VEuPathDB" id="FungiDB:AMAG_05105"/>
<evidence type="ECO:0000313" key="12">
    <source>
        <dbReference type="EMBL" id="KNE58296.1"/>
    </source>
</evidence>
<feature type="region of interest" description="Disordered" evidence="8">
    <location>
        <begin position="1"/>
        <end position="26"/>
    </location>
</feature>
<dbReference type="InterPro" id="IPR044746">
    <property type="entry name" value="ABCC_6TM_D1"/>
</dbReference>
<feature type="domain" description="ABC transporter" evidence="10">
    <location>
        <begin position="428"/>
        <end position="651"/>
    </location>
</feature>
<dbReference type="GO" id="GO:0005524">
    <property type="term" value="F:ATP binding"/>
    <property type="evidence" value="ECO:0007669"/>
    <property type="project" value="UniProtKB-KW"/>
</dbReference>
<evidence type="ECO:0000313" key="13">
    <source>
        <dbReference type="Proteomes" id="UP000054350"/>
    </source>
</evidence>
<gene>
    <name evidence="12" type="ORF">AMAG_05105</name>
</gene>
<dbReference type="CDD" id="cd18579">
    <property type="entry name" value="ABC_6TM_ABCC_D1"/>
    <property type="match status" value="1"/>
</dbReference>
<dbReference type="PROSITE" id="PS50929">
    <property type="entry name" value="ABC_TM1F"/>
    <property type="match status" value="2"/>
</dbReference>
<feature type="transmembrane region" description="Helical" evidence="9">
    <location>
        <begin position="363"/>
        <end position="383"/>
    </location>
</feature>
<dbReference type="EMBL" id="GG745332">
    <property type="protein sequence ID" value="KNE58296.1"/>
    <property type="molecule type" value="Genomic_DNA"/>
</dbReference>
<evidence type="ECO:0000256" key="5">
    <source>
        <dbReference type="ARBA" id="ARBA00022840"/>
    </source>
</evidence>
<sequence>MAGASGGGKHQPLPDTGAAAPLKPSAQRRRRRAVNIGSSVFLSNWFYLWTFALISHARATASKGMIVLRKLRFRIADDLTARANGRSLDDAWKHEVEHNPDRPKVLNALKAVYRTHYFLIGLWKIVWGVFTWLGAWYFLKVFILFLQNDEDAFVGHMWALALFLSSFLSSIAIHQLYGECAKEGVRIKSALTVLVYRKALVLARVRGGAGEVINIVSTDIARVQDAVLNFHFLWTSALETILILILAFYEIGYSAFTSLGIIILLAPVQIWLGKITSEIQRNNTEITTQRVHVMSEVLTAIKLIKFYAWEAPFSAKINEIRHKEMELIYYAFQIKAINYAVVFATPVIVAIVALATYRFTGHTLTSSLSFTILSVFNTLRYPLLMTPQAVKSFSGASVSLDRLTAYMTQPEVQPIATLPIQQNDPTSIELKSASFTWEGESRPALQHLSLKVNRGEILAVIGDVGSGKSSLVAALLGQMNQTAGDPVKIYGSMSYVPQEAWLLNFSLRENILFGCDYEKARYDEVIRVCALQRDLTLLAAGDQTEIAERGANLSGGQRQRTSLARAVYASADVVLLDDPLSAVDQAVGRHIFNECIKGHLRGKTIVLVTHQLQYLSEVDKVVHLKDGKIARYGTFTELMQDETFAELINNHVAGGEEGDDDIEAMPLEPTVGNAVPVPVASSSAGGAPADVELNQLTVKSLKNLQINEQTISSMIERNQLSVIKGVGKSHDVAGAIQRNELTIHSLKELQMAGSIDFAHDSDDEYDSDADGEGEERRAGQLVTEDKSAESLGWTDYVNYARAGHGSALTVFTMIFFFLVHGVRIGSDYWLKCWIPDSLKLGEDGDAVYVGTYAGFIVLFAAGVLARGLLFAREAAAKARFLHDRIFQRILRAPMSFYDTTPLGRILSAFAKHQFHVDETMPDSAMQGLQYVPLTLGAFLLVAIIVPWNWAPIIGLLIIAALVIYWVTPVENALKAQEAVSRSPIFSHLGATLEGLFSIRAYRAQTRFDALNMTKLDDNHELFLALSLVKSWTALYMDIITSIAIYVTALLMVVCRNDLGTTAKERASTGGLAMSNALQILVFLQWSIRMIGEVQAQMSSVGVLTYYATQVKQEAPAEIKETQPAATWPTEGRIKFDDVVLKYHEFGVAVLKNVSLTIEPKEKIGIVGRTGSGKSTLLVSLLRIVEACNGKVTIDGIDVSKIGLKNLREAIAIIPQEPVLFKGDIRYNLDPFNRSTDEEVWRALEAVHLADTLRVMPLQLESPVIENGKNWSLGQRQLFCIARAILSRAKILVLDEASASIDMQTDALIQASIKKNFADLTVLTIAHRLNTIIESDRVLVMEAGQLVEFDEPLALLGRPNGHFASLVANTGEATAAKLREIAQAAHNERVAKRTTKPDAAEDPALLEHAGSPTAGSPAKSPTRSVHS</sequence>
<evidence type="ECO:0000256" key="1">
    <source>
        <dbReference type="ARBA" id="ARBA00004141"/>
    </source>
</evidence>
<feature type="transmembrane region" description="Helical" evidence="9">
    <location>
        <begin position="807"/>
        <end position="826"/>
    </location>
</feature>
<evidence type="ECO:0000256" key="2">
    <source>
        <dbReference type="ARBA" id="ARBA00022448"/>
    </source>
</evidence>
<organism evidence="12 13">
    <name type="scientific">Allomyces macrogynus (strain ATCC 38327)</name>
    <name type="common">Allomyces javanicus var. macrogynus</name>
    <dbReference type="NCBI Taxonomy" id="578462"/>
    <lineage>
        <taxon>Eukaryota</taxon>
        <taxon>Fungi</taxon>
        <taxon>Fungi incertae sedis</taxon>
        <taxon>Blastocladiomycota</taxon>
        <taxon>Blastocladiomycetes</taxon>
        <taxon>Blastocladiales</taxon>
        <taxon>Blastocladiaceae</taxon>
        <taxon>Allomyces</taxon>
    </lineage>
</organism>
<dbReference type="FunFam" id="1.20.1560.10:FF:000006">
    <property type="entry name" value="ATP-binding cassette, sub-family C (CFTR/MRP), member 9"/>
    <property type="match status" value="1"/>
</dbReference>
<evidence type="ECO:0000259" key="11">
    <source>
        <dbReference type="PROSITE" id="PS50929"/>
    </source>
</evidence>
<dbReference type="Pfam" id="PF00664">
    <property type="entry name" value="ABC_membrane"/>
    <property type="match status" value="2"/>
</dbReference>
<evidence type="ECO:0000256" key="8">
    <source>
        <dbReference type="SAM" id="MobiDB-lite"/>
    </source>
</evidence>
<dbReference type="CDD" id="cd03250">
    <property type="entry name" value="ABCC_MRP_domain1"/>
    <property type="match status" value="1"/>
</dbReference>
<keyword evidence="4" id="KW-0547">Nucleotide-binding</keyword>
<feature type="transmembrane region" description="Helical" evidence="9">
    <location>
        <begin position="255"/>
        <end position="272"/>
    </location>
</feature>
<keyword evidence="13" id="KW-1185">Reference proteome</keyword>